<accession>A0ACB9LKI8</accession>
<evidence type="ECO:0000313" key="1">
    <source>
        <dbReference type="EMBL" id="KAI4311896.1"/>
    </source>
</evidence>
<comment type="caution">
    <text evidence="1">The sequence shown here is derived from an EMBL/GenBank/DDBJ whole genome shotgun (WGS) entry which is preliminary data.</text>
</comment>
<reference evidence="2" key="1">
    <citation type="journal article" date="2023" name="Front. Plant Sci.">
        <title>Chromosomal-level genome assembly of Melastoma candidum provides insights into trichome evolution.</title>
        <authorList>
            <person name="Zhong Y."/>
            <person name="Wu W."/>
            <person name="Sun C."/>
            <person name="Zou P."/>
            <person name="Liu Y."/>
            <person name="Dai S."/>
            <person name="Zhou R."/>
        </authorList>
    </citation>
    <scope>NUCLEOTIDE SEQUENCE [LARGE SCALE GENOMIC DNA]</scope>
</reference>
<evidence type="ECO:0000313" key="2">
    <source>
        <dbReference type="Proteomes" id="UP001057402"/>
    </source>
</evidence>
<dbReference type="Proteomes" id="UP001057402">
    <property type="component" value="Chromosome 11"/>
</dbReference>
<organism evidence="1 2">
    <name type="scientific">Melastoma candidum</name>
    <dbReference type="NCBI Taxonomy" id="119954"/>
    <lineage>
        <taxon>Eukaryota</taxon>
        <taxon>Viridiplantae</taxon>
        <taxon>Streptophyta</taxon>
        <taxon>Embryophyta</taxon>
        <taxon>Tracheophyta</taxon>
        <taxon>Spermatophyta</taxon>
        <taxon>Magnoliopsida</taxon>
        <taxon>eudicotyledons</taxon>
        <taxon>Gunneridae</taxon>
        <taxon>Pentapetalae</taxon>
        <taxon>rosids</taxon>
        <taxon>malvids</taxon>
        <taxon>Myrtales</taxon>
        <taxon>Melastomataceae</taxon>
        <taxon>Melastomatoideae</taxon>
        <taxon>Melastomateae</taxon>
        <taxon>Melastoma</taxon>
    </lineage>
</organism>
<gene>
    <name evidence="1" type="ORF">MLD38_036760</name>
</gene>
<name>A0ACB9LKI8_9MYRT</name>
<sequence>MRKEPLKNYLQISRVVLGEEEEDVAAAARMRKRLREEPKCAHHQRRVEELSPRHSLPEGKTTRSVRRLGKFMMTYGGVRCTTVGAAGRERDGEEIKKPRGWWRRRSETSSRTREEVKGEREKNRVNVDEDGRDVYRLFLCRGDVSGDACQRCIKDATTEIHRDYPGHKEATIWFDDCLLRCSNRSFFLVMESIPGFPIPDEKSATYPDNFSSVHGGATESHEDCDLFDKAVHIGAMHAGFVKNQLQELPE</sequence>
<keyword evidence="2" id="KW-1185">Reference proteome</keyword>
<protein>
    <submittedName>
        <fullName evidence="1">Uncharacterized protein</fullName>
    </submittedName>
</protein>
<proteinExistence type="predicted"/>
<dbReference type="EMBL" id="CM042890">
    <property type="protein sequence ID" value="KAI4311896.1"/>
    <property type="molecule type" value="Genomic_DNA"/>
</dbReference>